<dbReference type="InterPro" id="IPR038586">
    <property type="entry name" value="Tctex-1-like_sf"/>
</dbReference>
<dbReference type="PANTHER" id="PTHR21255">
    <property type="entry name" value="T-COMPLEX-ASSOCIATED-TESTIS-EXPRESSED 1/ DYNEIN LIGHT CHAIN"/>
    <property type="match status" value="1"/>
</dbReference>
<dbReference type="GO" id="GO:0045505">
    <property type="term" value="F:dynein intermediate chain binding"/>
    <property type="evidence" value="ECO:0007669"/>
    <property type="project" value="TreeGrafter"/>
</dbReference>
<dbReference type="EMBL" id="QSBY01000010">
    <property type="protein sequence ID" value="RHW69735.1"/>
    <property type="molecule type" value="Genomic_DNA"/>
</dbReference>
<dbReference type="CDD" id="cd21455">
    <property type="entry name" value="DLC-like_DYNLT1_DYNLT3"/>
    <property type="match status" value="1"/>
</dbReference>
<reference evidence="1 2" key="1">
    <citation type="submission" date="2018-09" db="EMBL/GenBank/DDBJ databases">
        <title>whole genome sequence of T. equiperdum IVM-t1 strain.</title>
        <authorList>
            <person name="Suganuma K."/>
        </authorList>
    </citation>
    <scope>NUCLEOTIDE SEQUENCE [LARGE SCALE GENOMIC DNA]</scope>
    <source>
        <strain evidence="1 2">IVM-t1</strain>
    </source>
</reference>
<organism evidence="1 2">
    <name type="scientific">Trypanosoma brucei equiperdum</name>
    <dbReference type="NCBI Taxonomy" id="630700"/>
    <lineage>
        <taxon>Eukaryota</taxon>
        <taxon>Discoba</taxon>
        <taxon>Euglenozoa</taxon>
        <taxon>Kinetoplastea</taxon>
        <taxon>Metakinetoplastina</taxon>
        <taxon>Trypanosomatida</taxon>
        <taxon>Trypanosomatidae</taxon>
        <taxon>Trypanosoma</taxon>
    </lineage>
</organism>
<dbReference type="AlphaFoldDB" id="A0A3L6L0L1"/>
<proteinExistence type="predicted"/>
<dbReference type="InterPro" id="IPR005334">
    <property type="entry name" value="Tctex-1-like"/>
</dbReference>
<dbReference type="Pfam" id="PF03645">
    <property type="entry name" value="Tctex-1"/>
    <property type="match status" value="1"/>
</dbReference>
<evidence type="ECO:0000313" key="2">
    <source>
        <dbReference type="Proteomes" id="UP000266743"/>
    </source>
</evidence>
<evidence type="ECO:0000313" key="1">
    <source>
        <dbReference type="EMBL" id="RHW69735.1"/>
    </source>
</evidence>
<gene>
    <name evidence="1" type="ORF">DPX39_100110200</name>
</gene>
<name>A0A3L6L0L1_9TRYP</name>
<sequence length="109" mass="12133">MKEKLTLADDAKGICEDVVERYFTPVTKYQHEKIPGIVASITENIVQRLTQEAALPRKYVAHCIIIQKTGAGFHALSACMWNPTSDACYVYKAENKVMHCVVTVYGVVA</sequence>
<dbReference type="Gene3D" id="3.30.1140.40">
    <property type="entry name" value="Tctex-1"/>
    <property type="match status" value="1"/>
</dbReference>
<dbReference type="Proteomes" id="UP000266743">
    <property type="component" value="Chromosome 10"/>
</dbReference>
<protein>
    <submittedName>
        <fullName evidence="1">Dynein light chain Tctex-type</fullName>
    </submittedName>
</protein>
<dbReference type="PANTHER" id="PTHR21255:SF4">
    <property type="entry name" value="DYNEIN LIGHT CHAIN TCTEX-TYPE"/>
    <property type="match status" value="1"/>
</dbReference>
<dbReference type="GO" id="GO:0007018">
    <property type="term" value="P:microtubule-based movement"/>
    <property type="evidence" value="ECO:0007669"/>
    <property type="project" value="TreeGrafter"/>
</dbReference>
<dbReference type="GO" id="GO:0005868">
    <property type="term" value="C:cytoplasmic dynein complex"/>
    <property type="evidence" value="ECO:0007669"/>
    <property type="project" value="TreeGrafter"/>
</dbReference>
<comment type="caution">
    <text evidence="1">The sequence shown here is derived from an EMBL/GenBank/DDBJ whole genome shotgun (WGS) entry which is preliminary data.</text>
</comment>
<dbReference type="GO" id="GO:0005737">
    <property type="term" value="C:cytoplasm"/>
    <property type="evidence" value="ECO:0007669"/>
    <property type="project" value="TreeGrafter"/>
</dbReference>
<accession>A0A3L6L0L1</accession>